<evidence type="ECO:0000313" key="3">
    <source>
        <dbReference type="Proteomes" id="UP000217696"/>
    </source>
</evidence>
<protein>
    <submittedName>
        <fullName evidence="2">Uncharacterized protein</fullName>
    </submittedName>
</protein>
<evidence type="ECO:0000256" key="1">
    <source>
        <dbReference type="SAM" id="MobiDB-lite"/>
    </source>
</evidence>
<proteinExistence type="predicted"/>
<reference evidence="2 3" key="1">
    <citation type="submission" date="2015-12" db="EMBL/GenBank/DDBJ databases">
        <title>Genome sequence of Aneurinibacillus soli.</title>
        <authorList>
            <person name="Lee J.S."/>
            <person name="Lee K.C."/>
            <person name="Kim K.K."/>
            <person name="Lee B.W."/>
        </authorList>
    </citation>
    <scope>NUCLEOTIDE SEQUENCE [LARGE SCALE GENOMIC DNA]</scope>
    <source>
        <strain evidence="2 3">CB4</strain>
    </source>
</reference>
<dbReference type="OrthoDB" id="2679617at2"/>
<dbReference type="KEGG" id="asoc:CB4_03084"/>
<name>A0A0U4WK68_9BACL</name>
<sequence length="171" mass="18979">MLSQKRKNPRAQGPAGRRKPKRKPAAAQARKEPKATELVPTAIPEPSRTMPSALMKNLPDLLPKSPDEMRSSINNVREWSSQMRSTMLQVEQTLGTLHGIVGMYERWNSGNEARQAAQVASGEPIDRTPLSFIRSLRNVDFSQIFSLLNSPLVQALLELDDLTADEDTSSS</sequence>
<accession>A0A0U4WK68</accession>
<gene>
    <name evidence="2" type="ORF">CB4_03084</name>
</gene>
<dbReference type="RefSeq" id="WP_096466603.1">
    <property type="nucleotide sequence ID" value="NZ_AP017312.1"/>
</dbReference>
<feature type="region of interest" description="Disordered" evidence="1">
    <location>
        <begin position="1"/>
        <end position="52"/>
    </location>
</feature>
<organism evidence="2 3">
    <name type="scientific">Aneurinibacillus soli</name>
    <dbReference type="NCBI Taxonomy" id="1500254"/>
    <lineage>
        <taxon>Bacteria</taxon>
        <taxon>Bacillati</taxon>
        <taxon>Bacillota</taxon>
        <taxon>Bacilli</taxon>
        <taxon>Bacillales</taxon>
        <taxon>Paenibacillaceae</taxon>
        <taxon>Aneurinibacillus group</taxon>
        <taxon>Aneurinibacillus</taxon>
    </lineage>
</organism>
<dbReference type="EMBL" id="AP017312">
    <property type="protein sequence ID" value="BAU28907.1"/>
    <property type="molecule type" value="Genomic_DNA"/>
</dbReference>
<keyword evidence="3" id="KW-1185">Reference proteome</keyword>
<evidence type="ECO:0000313" key="2">
    <source>
        <dbReference type="EMBL" id="BAU28907.1"/>
    </source>
</evidence>
<dbReference type="Proteomes" id="UP000217696">
    <property type="component" value="Chromosome"/>
</dbReference>
<dbReference type="AlphaFoldDB" id="A0A0U4WK68"/>